<dbReference type="SUPFAM" id="SSF56112">
    <property type="entry name" value="Protein kinase-like (PK-like)"/>
    <property type="match status" value="1"/>
</dbReference>
<evidence type="ECO:0000313" key="9">
    <source>
        <dbReference type="EMBL" id="PQO47449.1"/>
    </source>
</evidence>
<feature type="transmembrane region" description="Helical" evidence="6">
    <location>
        <begin position="533"/>
        <end position="555"/>
    </location>
</feature>
<dbReference type="EMBL" id="PUHZ01000005">
    <property type="protein sequence ID" value="PQO47449.1"/>
    <property type="molecule type" value="Genomic_DNA"/>
</dbReference>
<evidence type="ECO:0000256" key="4">
    <source>
        <dbReference type="ARBA" id="ARBA00022840"/>
    </source>
</evidence>
<dbReference type="Proteomes" id="UP000239388">
    <property type="component" value="Unassembled WGS sequence"/>
</dbReference>
<keyword evidence="2 5" id="KW-0547">Nucleotide-binding</keyword>
<gene>
    <name evidence="9" type="ORF">C5Y93_05240</name>
    <name evidence="8" type="ORF">C5Y98_12425</name>
</gene>
<keyword evidence="3" id="KW-0418">Kinase</keyword>
<feature type="transmembrane region" description="Helical" evidence="6">
    <location>
        <begin position="463"/>
        <end position="488"/>
    </location>
</feature>
<sequence>MDESEPFPNSMRLIDQVCNQQTRDWQAGRQTSVEQFVALHPELSASEDDLFDLVYNELQLRRTFLGDFDLNDVEGRFPQFAQRIARQLRLHDALQSIRESGQSFSETRTAGAPGATTLGLASGQMFGRYRVQRFVGAGGFGVVYLATDTQLNRDVALKIPRVDDLPELQQKRFLQEAELAASLEHPHLVAVYDAGQISDVSYIASAYCPGKNLAQHLRDRGQPCDVRTAVEIAAHLADAMHHAHERGVVHRDLKPSNVMLTSKPCGDLPFTPQITDFGLAKLGEQRMRETSTSLVMGTPLYMAPEQYRGRGPTGVHTDVYALGVILYEMVTGKPPYEGDNYYAVANAVVRGQVVSPQRLNADVSRDLAAIILQCIERDPEHRYANCADLARDLRLSLAGRRVSIRRPNAWERFVQWANEKQRVYEAGAVACWLGVCMVVWMTTTNVGSEFLPRSDDLDRADLAAEHITAVMIIVTTVVPLFLAGVAVLRDKIWGIYLGILFAAIPVVITILSISEDPVVHKTVYGNNFLARFLVFTLVFFTHLLLLIMMTNALRVEWRERRLDRRYAESVERIDDSGG</sequence>
<comment type="caution">
    <text evidence="9">The sequence shown here is derived from an EMBL/GenBank/DDBJ whole genome shotgun (WGS) entry which is preliminary data.</text>
</comment>
<evidence type="ECO:0000256" key="5">
    <source>
        <dbReference type="PROSITE-ProRule" id="PRU10141"/>
    </source>
</evidence>
<feature type="transmembrane region" description="Helical" evidence="6">
    <location>
        <begin position="495"/>
        <end position="513"/>
    </location>
</feature>
<dbReference type="AlphaFoldDB" id="A0A2S8GSR0"/>
<dbReference type="PROSITE" id="PS00108">
    <property type="entry name" value="PROTEIN_KINASE_ST"/>
    <property type="match status" value="1"/>
</dbReference>
<evidence type="ECO:0000313" key="8">
    <source>
        <dbReference type="EMBL" id="PQO36498.1"/>
    </source>
</evidence>
<dbReference type="InterPro" id="IPR011009">
    <property type="entry name" value="Kinase-like_dom_sf"/>
</dbReference>
<organism evidence="9 10">
    <name type="scientific">Blastopirellula marina</name>
    <dbReference type="NCBI Taxonomy" id="124"/>
    <lineage>
        <taxon>Bacteria</taxon>
        <taxon>Pseudomonadati</taxon>
        <taxon>Planctomycetota</taxon>
        <taxon>Planctomycetia</taxon>
        <taxon>Pirellulales</taxon>
        <taxon>Pirellulaceae</taxon>
        <taxon>Blastopirellula</taxon>
    </lineage>
</organism>
<evidence type="ECO:0000313" key="11">
    <source>
        <dbReference type="Proteomes" id="UP000239388"/>
    </source>
</evidence>
<keyword evidence="6" id="KW-1133">Transmembrane helix</keyword>
<name>A0A2S8GSR0_9BACT</name>
<dbReference type="PROSITE" id="PS50011">
    <property type="entry name" value="PROTEIN_KINASE_DOM"/>
    <property type="match status" value="1"/>
</dbReference>
<keyword evidence="6" id="KW-0472">Membrane</keyword>
<dbReference type="InterPro" id="IPR000719">
    <property type="entry name" value="Prot_kinase_dom"/>
</dbReference>
<evidence type="ECO:0000313" key="10">
    <source>
        <dbReference type="Proteomes" id="UP000237819"/>
    </source>
</evidence>
<keyword evidence="4 5" id="KW-0067">ATP-binding</keyword>
<dbReference type="PANTHER" id="PTHR43289">
    <property type="entry name" value="MITOGEN-ACTIVATED PROTEIN KINASE KINASE KINASE 20-RELATED"/>
    <property type="match status" value="1"/>
</dbReference>
<evidence type="ECO:0000256" key="2">
    <source>
        <dbReference type="ARBA" id="ARBA00022741"/>
    </source>
</evidence>
<dbReference type="PANTHER" id="PTHR43289:SF34">
    <property type="entry name" value="SERINE_THREONINE-PROTEIN KINASE YBDM-RELATED"/>
    <property type="match status" value="1"/>
</dbReference>
<dbReference type="Gene3D" id="1.10.510.10">
    <property type="entry name" value="Transferase(Phosphotransferase) domain 1"/>
    <property type="match status" value="1"/>
</dbReference>
<dbReference type="Pfam" id="PF00069">
    <property type="entry name" value="Pkinase"/>
    <property type="match status" value="1"/>
</dbReference>
<keyword evidence="6" id="KW-0812">Transmembrane</keyword>
<accession>A0A2S8GSR0</accession>
<dbReference type="Proteomes" id="UP000237819">
    <property type="component" value="Unassembled WGS sequence"/>
</dbReference>
<feature type="binding site" evidence="5">
    <location>
        <position position="158"/>
    </location>
    <ligand>
        <name>ATP</name>
        <dbReference type="ChEBI" id="CHEBI:30616"/>
    </ligand>
</feature>
<proteinExistence type="predicted"/>
<dbReference type="GO" id="GO:0005524">
    <property type="term" value="F:ATP binding"/>
    <property type="evidence" value="ECO:0007669"/>
    <property type="project" value="UniProtKB-UniRule"/>
</dbReference>
<dbReference type="EMBL" id="PUIB01000013">
    <property type="protein sequence ID" value="PQO36498.1"/>
    <property type="molecule type" value="Genomic_DNA"/>
</dbReference>
<dbReference type="SMART" id="SM00220">
    <property type="entry name" value="S_TKc"/>
    <property type="match status" value="1"/>
</dbReference>
<dbReference type="GO" id="GO:0004674">
    <property type="term" value="F:protein serine/threonine kinase activity"/>
    <property type="evidence" value="ECO:0007669"/>
    <property type="project" value="TreeGrafter"/>
</dbReference>
<feature type="domain" description="Protein kinase" evidence="7">
    <location>
        <begin position="129"/>
        <end position="395"/>
    </location>
</feature>
<dbReference type="PROSITE" id="PS00107">
    <property type="entry name" value="PROTEIN_KINASE_ATP"/>
    <property type="match status" value="1"/>
</dbReference>
<evidence type="ECO:0000256" key="1">
    <source>
        <dbReference type="ARBA" id="ARBA00022679"/>
    </source>
</evidence>
<evidence type="ECO:0000256" key="6">
    <source>
        <dbReference type="SAM" id="Phobius"/>
    </source>
</evidence>
<evidence type="ECO:0000256" key="3">
    <source>
        <dbReference type="ARBA" id="ARBA00022777"/>
    </source>
</evidence>
<protein>
    <recommendedName>
        <fullName evidence="7">Protein kinase domain-containing protein</fullName>
    </recommendedName>
</protein>
<keyword evidence="1" id="KW-0808">Transferase</keyword>
<dbReference type="Gene3D" id="3.30.200.20">
    <property type="entry name" value="Phosphorylase Kinase, domain 1"/>
    <property type="match status" value="1"/>
</dbReference>
<dbReference type="InterPro" id="IPR017441">
    <property type="entry name" value="Protein_kinase_ATP_BS"/>
</dbReference>
<evidence type="ECO:0000259" key="7">
    <source>
        <dbReference type="PROSITE" id="PS50011"/>
    </source>
</evidence>
<reference evidence="10 11" key="1">
    <citation type="submission" date="2018-02" db="EMBL/GenBank/DDBJ databases">
        <title>Comparative genomes isolates from brazilian mangrove.</title>
        <authorList>
            <person name="Araujo J.E."/>
            <person name="Taketani R.G."/>
            <person name="Silva M.C.P."/>
            <person name="Loureco M.V."/>
            <person name="Andreote F.D."/>
        </authorList>
    </citation>
    <scope>NUCLEOTIDE SEQUENCE [LARGE SCALE GENOMIC DNA]</scope>
    <source>
        <strain evidence="8 11">NAP PRIS-MGV</strain>
        <strain evidence="9 10">Nap-Phe MGV</strain>
    </source>
</reference>
<dbReference type="InterPro" id="IPR008271">
    <property type="entry name" value="Ser/Thr_kinase_AS"/>
</dbReference>
<dbReference type="CDD" id="cd14014">
    <property type="entry name" value="STKc_PknB_like"/>
    <property type="match status" value="1"/>
</dbReference>